<feature type="transmembrane region" description="Helical" evidence="20">
    <location>
        <begin position="108"/>
        <end position="128"/>
    </location>
</feature>
<comment type="catalytic activity">
    <reaction evidence="1 18">
        <text>a 1,2-diacyl-sn-glycero-3-phosphate + CTP + H(+) = a CDP-1,2-diacyl-sn-glycerol + diphosphate</text>
        <dbReference type="Rhea" id="RHEA:16229"/>
        <dbReference type="ChEBI" id="CHEBI:15378"/>
        <dbReference type="ChEBI" id="CHEBI:33019"/>
        <dbReference type="ChEBI" id="CHEBI:37563"/>
        <dbReference type="ChEBI" id="CHEBI:58332"/>
        <dbReference type="ChEBI" id="CHEBI:58608"/>
        <dbReference type="EC" id="2.7.7.41"/>
    </reaction>
</comment>
<dbReference type="PANTHER" id="PTHR46382">
    <property type="entry name" value="PHOSPHATIDATE CYTIDYLYLTRANSFERASE"/>
    <property type="match status" value="1"/>
</dbReference>
<accession>A0A9D2SQ52</accession>
<feature type="transmembrane region" description="Helical" evidence="20">
    <location>
        <begin position="205"/>
        <end position="225"/>
    </location>
</feature>
<evidence type="ECO:0000256" key="1">
    <source>
        <dbReference type="ARBA" id="ARBA00001698"/>
    </source>
</evidence>
<gene>
    <name evidence="21" type="ORF">H9761_13210</name>
</gene>
<keyword evidence="16" id="KW-0594">Phospholipid biosynthesis</keyword>
<evidence type="ECO:0000256" key="11">
    <source>
        <dbReference type="ARBA" id="ARBA00022692"/>
    </source>
</evidence>
<evidence type="ECO:0000256" key="20">
    <source>
        <dbReference type="SAM" id="Phobius"/>
    </source>
</evidence>
<comment type="pathway">
    <text evidence="4">Lipid metabolism.</text>
</comment>
<keyword evidence="10 18" id="KW-0808">Transferase</keyword>
<protein>
    <recommendedName>
        <fullName evidence="7 18">Phosphatidate cytidylyltransferase</fullName>
        <ecNumber evidence="6 18">2.7.7.41</ecNumber>
    </recommendedName>
</protein>
<evidence type="ECO:0000313" key="21">
    <source>
        <dbReference type="EMBL" id="HJC24644.1"/>
    </source>
</evidence>
<keyword evidence="12 18" id="KW-0548">Nucleotidyltransferase</keyword>
<reference evidence="21" key="2">
    <citation type="submission" date="2021-04" db="EMBL/GenBank/DDBJ databases">
        <authorList>
            <person name="Gilroy R."/>
        </authorList>
    </citation>
    <scope>NUCLEOTIDE SEQUENCE</scope>
    <source>
        <strain evidence="21">USAMLcec2-132</strain>
    </source>
</reference>
<dbReference type="PROSITE" id="PS01315">
    <property type="entry name" value="CDS"/>
    <property type="match status" value="1"/>
</dbReference>
<dbReference type="GO" id="GO:0004605">
    <property type="term" value="F:phosphatidate cytidylyltransferase activity"/>
    <property type="evidence" value="ECO:0007669"/>
    <property type="project" value="UniProtKB-EC"/>
</dbReference>
<comment type="similarity">
    <text evidence="5 18">Belongs to the CDS family.</text>
</comment>
<dbReference type="GO" id="GO:0005886">
    <property type="term" value="C:plasma membrane"/>
    <property type="evidence" value="ECO:0007669"/>
    <property type="project" value="UniProtKB-SubCell"/>
</dbReference>
<sequence length="303" mass="32603">MFWIRLRSSVILVIAALFLLLMGGWVLAAGLFVLSLVAFWELMRAASAGGQEQSPAKEQTAGKGKASEQGKSVEGTSLGRGRFGPLMWIGLIGTAAWYAALLLGAQPVYWFGVLGLVFLGMMAAYVITFPALQAGQVMTAFFSFFYGPVLFSFIWLTRELPGGVYMVWLIFISSWICDTCAYLSGMALGKHKLTPVLSPKKSVEGAVGGVLGSALVGVLFGYFLLNRIFAGQNMTWISALICGAGAVISQIGDLAASGIKRNHGIKDYGKLIPGHGGVMDRFDSVLFTAPIIYYLAILLIRFE</sequence>
<feature type="transmembrane region" description="Helical" evidence="20">
    <location>
        <begin position="284"/>
        <end position="302"/>
    </location>
</feature>
<evidence type="ECO:0000256" key="13">
    <source>
        <dbReference type="ARBA" id="ARBA00022989"/>
    </source>
</evidence>
<dbReference type="InterPro" id="IPR000374">
    <property type="entry name" value="PC_trans"/>
</dbReference>
<evidence type="ECO:0000256" key="7">
    <source>
        <dbReference type="ARBA" id="ARBA00019373"/>
    </source>
</evidence>
<reference evidence="21" key="1">
    <citation type="journal article" date="2021" name="PeerJ">
        <title>Extensive microbial diversity within the chicken gut microbiome revealed by metagenomics and culture.</title>
        <authorList>
            <person name="Gilroy R."/>
            <person name="Ravi A."/>
            <person name="Getino M."/>
            <person name="Pursley I."/>
            <person name="Horton D.L."/>
            <person name="Alikhan N.F."/>
            <person name="Baker D."/>
            <person name="Gharbi K."/>
            <person name="Hall N."/>
            <person name="Watson M."/>
            <person name="Adriaenssens E.M."/>
            <person name="Foster-Nyarko E."/>
            <person name="Jarju S."/>
            <person name="Secka A."/>
            <person name="Antonio M."/>
            <person name="Oren A."/>
            <person name="Chaudhuri R.R."/>
            <person name="La Ragione R."/>
            <person name="Hildebrand F."/>
            <person name="Pallen M.J."/>
        </authorList>
    </citation>
    <scope>NUCLEOTIDE SEQUENCE</scope>
    <source>
        <strain evidence="21">USAMLcec2-132</strain>
    </source>
</reference>
<evidence type="ECO:0000256" key="8">
    <source>
        <dbReference type="ARBA" id="ARBA00022475"/>
    </source>
</evidence>
<dbReference type="Proteomes" id="UP000823891">
    <property type="component" value="Unassembled WGS sequence"/>
</dbReference>
<evidence type="ECO:0000256" key="3">
    <source>
        <dbReference type="ARBA" id="ARBA00005119"/>
    </source>
</evidence>
<evidence type="ECO:0000256" key="17">
    <source>
        <dbReference type="ARBA" id="ARBA00023264"/>
    </source>
</evidence>
<evidence type="ECO:0000256" key="10">
    <source>
        <dbReference type="ARBA" id="ARBA00022679"/>
    </source>
</evidence>
<evidence type="ECO:0000313" key="22">
    <source>
        <dbReference type="Proteomes" id="UP000823891"/>
    </source>
</evidence>
<evidence type="ECO:0000256" key="4">
    <source>
        <dbReference type="ARBA" id="ARBA00005189"/>
    </source>
</evidence>
<feature type="transmembrane region" description="Helical" evidence="20">
    <location>
        <begin position="237"/>
        <end position="259"/>
    </location>
</feature>
<keyword evidence="8" id="KW-1003">Cell membrane</keyword>
<evidence type="ECO:0000256" key="12">
    <source>
        <dbReference type="ARBA" id="ARBA00022695"/>
    </source>
</evidence>
<organism evidence="21 22">
    <name type="scientific">Candidatus Eisenbergiella merdavium</name>
    <dbReference type="NCBI Taxonomy" id="2838551"/>
    <lineage>
        <taxon>Bacteria</taxon>
        <taxon>Bacillati</taxon>
        <taxon>Bacillota</taxon>
        <taxon>Clostridia</taxon>
        <taxon>Lachnospirales</taxon>
        <taxon>Lachnospiraceae</taxon>
        <taxon>Eisenbergiella</taxon>
    </lineage>
</organism>
<comment type="caution">
    <text evidence="21">The sequence shown here is derived from an EMBL/GenBank/DDBJ whole genome shotgun (WGS) entry which is preliminary data.</text>
</comment>
<feature type="transmembrane region" description="Helical" evidence="20">
    <location>
        <begin position="163"/>
        <end position="185"/>
    </location>
</feature>
<evidence type="ECO:0000256" key="18">
    <source>
        <dbReference type="RuleBase" id="RU003938"/>
    </source>
</evidence>
<comment type="pathway">
    <text evidence="3 18">Phospholipid metabolism; CDP-diacylglycerol biosynthesis; CDP-diacylglycerol from sn-glycerol 3-phosphate: step 3/3.</text>
</comment>
<evidence type="ECO:0000256" key="16">
    <source>
        <dbReference type="ARBA" id="ARBA00023209"/>
    </source>
</evidence>
<comment type="subcellular location">
    <subcellularLocation>
        <location evidence="2">Cell membrane</location>
        <topology evidence="2">Multi-pass membrane protein</topology>
    </subcellularLocation>
</comment>
<evidence type="ECO:0000256" key="19">
    <source>
        <dbReference type="SAM" id="MobiDB-lite"/>
    </source>
</evidence>
<dbReference type="EC" id="2.7.7.41" evidence="6 18"/>
<evidence type="ECO:0000256" key="14">
    <source>
        <dbReference type="ARBA" id="ARBA00023098"/>
    </source>
</evidence>
<name>A0A9D2SQ52_9FIRM</name>
<evidence type="ECO:0000256" key="5">
    <source>
        <dbReference type="ARBA" id="ARBA00010185"/>
    </source>
</evidence>
<feature type="transmembrane region" description="Helical" evidence="20">
    <location>
        <begin position="83"/>
        <end position="101"/>
    </location>
</feature>
<keyword evidence="15 20" id="KW-0472">Membrane</keyword>
<dbReference type="Pfam" id="PF01148">
    <property type="entry name" value="CTP_transf_1"/>
    <property type="match status" value="1"/>
</dbReference>
<dbReference type="PANTHER" id="PTHR46382:SF1">
    <property type="entry name" value="PHOSPHATIDATE CYTIDYLYLTRANSFERASE"/>
    <property type="match status" value="1"/>
</dbReference>
<keyword evidence="13 20" id="KW-1133">Transmembrane helix</keyword>
<dbReference type="GO" id="GO:0016024">
    <property type="term" value="P:CDP-diacylglycerol biosynthetic process"/>
    <property type="evidence" value="ECO:0007669"/>
    <property type="project" value="TreeGrafter"/>
</dbReference>
<keyword evidence="14" id="KW-0443">Lipid metabolism</keyword>
<keyword evidence="11 18" id="KW-0812">Transmembrane</keyword>
<evidence type="ECO:0000256" key="2">
    <source>
        <dbReference type="ARBA" id="ARBA00004651"/>
    </source>
</evidence>
<keyword evidence="17" id="KW-1208">Phospholipid metabolism</keyword>
<dbReference type="AlphaFoldDB" id="A0A9D2SQ52"/>
<feature type="region of interest" description="Disordered" evidence="19">
    <location>
        <begin position="51"/>
        <end position="76"/>
    </location>
</feature>
<evidence type="ECO:0000256" key="6">
    <source>
        <dbReference type="ARBA" id="ARBA00012487"/>
    </source>
</evidence>
<evidence type="ECO:0000256" key="15">
    <source>
        <dbReference type="ARBA" id="ARBA00023136"/>
    </source>
</evidence>
<evidence type="ECO:0000256" key="9">
    <source>
        <dbReference type="ARBA" id="ARBA00022516"/>
    </source>
</evidence>
<proteinExistence type="inferred from homology"/>
<dbReference type="EMBL" id="DWWS01000046">
    <property type="protein sequence ID" value="HJC24644.1"/>
    <property type="molecule type" value="Genomic_DNA"/>
</dbReference>
<keyword evidence="9" id="KW-0444">Lipid biosynthesis</keyword>
<feature type="transmembrane region" description="Helical" evidence="20">
    <location>
        <begin position="134"/>
        <end position="156"/>
    </location>
</feature>